<dbReference type="SUPFAM" id="SSF56112">
    <property type="entry name" value="Protein kinase-like (PK-like)"/>
    <property type="match status" value="1"/>
</dbReference>
<reference evidence="9" key="2">
    <citation type="submission" date="2025-09" db="UniProtKB">
        <authorList>
            <consortium name="Ensembl"/>
        </authorList>
    </citation>
    <scope>IDENTIFICATION</scope>
</reference>
<dbReference type="Gene3D" id="3.30.200.20">
    <property type="entry name" value="Phosphorylase Kinase, domain 1"/>
    <property type="match status" value="1"/>
</dbReference>
<feature type="domain" description="Protein kinase" evidence="8">
    <location>
        <begin position="151"/>
        <end position="257"/>
    </location>
</feature>
<accession>A0A8C4NFJ9</accession>
<comment type="subcellular location">
    <subcellularLocation>
        <location evidence="1">Membrane</location>
        <topology evidence="1">Single-pass type I membrane protein</topology>
    </subcellularLocation>
</comment>
<dbReference type="InterPro" id="IPR011009">
    <property type="entry name" value="Kinase-like_dom_sf"/>
</dbReference>
<keyword evidence="7" id="KW-1133">Transmembrane helix</keyword>
<dbReference type="SMART" id="SM00219">
    <property type="entry name" value="TyrKc"/>
    <property type="match status" value="1"/>
</dbReference>
<keyword evidence="3 6" id="KW-0067">ATP-binding</keyword>
<dbReference type="InterPro" id="IPR000719">
    <property type="entry name" value="Prot_kinase_dom"/>
</dbReference>
<dbReference type="InterPro" id="IPR017441">
    <property type="entry name" value="Protein_kinase_ATP_BS"/>
</dbReference>
<feature type="binding site" evidence="6">
    <location>
        <position position="185"/>
    </location>
    <ligand>
        <name>ATP</name>
        <dbReference type="ChEBI" id="CHEBI:30616"/>
    </ligand>
</feature>
<keyword evidence="7" id="KW-0472">Membrane</keyword>
<evidence type="ECO:0000256" key="3">
    <source>
        <dbReference type="ARBA" id="ARBA00022840"/>
    </source>
</evidence>
<keyword evidence="10" id="KW-1185">Reference proteome</keyword>
<dbReference type="GO" id="GO:0045664">
    <property type="term" value="P:regulation of neuron differentiation"/>
    <property type="evidence" value="ECO:0007669"/>
    <property type="project" value="TreeGrafter"/>
</dbReference>
<evidence type="ECO:0000256" key="5">
    <source>
        <dbReference type="ARBA" id="ARBA00023170"/>
    </source>
</evidence>
<dbReference type="InterPro" id="IPR020635">
    <property type="entry name" value="Tyr_kinase_cat_dom"/>
</dbReference>
<dbReference type="GeneTree" id="ENSGT00940000164602"/>
<evidence type="ECO:0000313" key="9">
    <source>
        <dbReference type="Ensembl" id="ENSEBUP00000002214.1"/>
    </source>
</evidence>
<evidence type="ECO:0000256" key="4">
    <source>
        <dbReference type="ARBA" id="ARBA00023137"/>
    </source>
</evidence>
<dbReference type="Proteomes" id="UP000694388">
    <property type="component" value="Unplaced"/>
</dbReference>
<dbReference type="GO" id="GO:0004714">
    <property type="term" value="F:transmembrane receptor protein tyrosine kinase activity"/>
    <property type="evidence" value="ECO:0007669"/>
    <property type="project" value="TreeGrafter"/>
</dbReference>
<evidence type="ECO:0000256" key="1">
    <source>
        <dbReference type="ARBA" id="ARBA00004479"/>
    </source>
</evidence>
<protein>
    <submittedName>
        <fullName evidence="9">Leukocyte receptor tyrosine kinase</fullName>
    </submittedName>
</protein>
<sequence length="257" mass="28573">MGQLATTPLAGMESHGEVIIREFLNCNRCESRRCSGLLCICIDQQLHWDGNTCSRGRSTKSSIFGNHIPLTLLLSVASLAAVLLILAFVAILVYRRKRFQLQAMEMELKNPEYKLSKIRTSTIMTDYNPNYCFAGSPATLSDLKEVPRKNISLLRALGHGAFGEVYEGKVVGLPGENGPLKVAVKTLPEVCSEQDELDFLMEALIISKFNHHNIVRCVGVSLKTLPRFILLELMAGGDMKSFLREARPRIVSGEHRV</sequence>
<reference evidence="9" key="1">
    <citation type="submission" date="2025-08" db="UniProtKB">
        <authorList>
            <consortium name="Ensembl"/>
        </authorList>
    </citation>
    <scope>IDENTIFICATION</scope>
</reference>
<keyword evidence="7" id="KW-0812">Transmembrane</keyword>
<keyword evidence="4" id="KW-0808">Transferase</keyword>
<dbReference type="AlphaFoldDB" id="A0A8C4NFJ9"/>
<dbReference type="InterPro" id="IPR001245">
    <property type="entry name" value="Ser-Thr/Tyr_kinase_cat_dom"/>
</dbReference>
<keyword evidence="4" id="KW-0829">Tyrosine-protein kinase</keyword>
<keyword evidence="2 6" id="KW-0547">Nucleotide-binding</keyword>
<name>A0A8C4NFJ9_EPTBU</name>
<evidence type="ECO:0000256" key="2">
    <source>
        <dbReference type="ARBA" id="ARBA00022741"/>
    </source>
</evidence>
<dbReference type="PROSITE" id="PS00107">
    <property type="entry name" value="PROTEIN_KINASE_ATP"/>
    <property type="match status" value="1"/>
</dbReference>
<dbReference type="FunFam" id="3.30.200.20:FF:000117">
    <property type="entry name" value="Tyrosine-protein kinase receptor"/>
    <property type="match status" value="1"/>
</dbReference>
<dbReference type="GO" id="GO:0005524">
    <property type="term" value="F:ATP binding"/>
    <property type="evidence" value="ECO:0007669"/>
    <property type="project" value="UniProtKB-UniRule"/>
</dbReference>
<dbReference type="GO" id="GO:0005886">
    <property type="term" value="C:plasma membrane"/>
    <property type="evidence" value="ECO:0007669"/>
    <property type="project" value="TreeGrafter"/>
</dbReference>
<evidence type="ECO:0000259" key="8">
    <source>
        <dbReference type="PROSITE" id="PS50011"/>
    </source>
</evidence>
<dbReference type="Pfam" id="PF07714">
    <property type="entry name" value="PK_Tyr_Ser-Thr"/>
    <property type="match status" value="1"/>
</dbReference>
<evidence type="ECO:0000256" key="6">
    <source>
        <dbReference type="PROSITE-ProRule" id="PRU10141"/>
    </source>
</evidence>
<dbReference type="GO" id="GO:0043235">
    <property type="term" value="C:receptor complex"/>
    <property type="evidence" value="ECO:0007669"/>
    <property type="project" value="TreeGrafter"/>
</dbReference>
<dbReference type="PANTHER" id="PTHR24416:SF604">
    <property type="entry name" value="RECEPTOR PROTEIN-TYROSINE KINASE"/>
    <property type="match status" value="1"/>
</dbReference>
<evidence type="ECO:0000256" key="7">
    <source>
        <dbReference type="SAM" id="Phobius"/>
    </source>
</evidence>
<feature type="transmembrane region" description="Helical" evidence="7">
    <location>
        <begin position="70"/>
        <end position="94"/>
    </location>
</feature>
<keyword evidence="5" id="KW-0675">Receptor</keyword>
<proteinExistence type="predicted"/>
<evidence type="ECO:0000313" key="10">
    <source>
        <dbReference type="Proteomes" id="UP000694388"/>
    </source>
</evidence>
<organism evidence="9 10">
    <name type="scientific">Eptatretus burgeri</name>
    <name type="common">Inshore hagfish</name>
    <dbReference type="NCBI Taxonomy" id="7764"/>
    <lineage>
        <taxon>Eukaryota</taxon>
        <taxon>Metazoa</taxon>
        <taxon>Chordata</taxon>
        <taxon>Craniata</taxon>
        <taxon>Vertebrata</taxon>
        <taxon>Cyclostomata</taxon>
        <taxon>Myxini</taxon>
        <taxon>Myxiniformes</taxon>
        <taxon>Myxinidae</taxon>
        <taxon>Eptatretinae</taxon>
        <taxon>Eptatretus</taxon>
    </lineage>
</organism>
<dbReference type="Ensembl" id="ENSEBUT00000002563.1">
    <property type="protein sequence ID" value="ENSEBUP00000002214.1"/>
    <property type="gene ID" value="ENSEBUG00000001715.1"/>
</dbReference>
<keyword evidence="4" id="KW-0418">Kinase</keyword>
<dbReference type="GO" id="GO:0007169">
    <property type="term" value="P:cell surface receptor protein tyrosine kinase signaling pathway"/>
    <property type="evidence" value="ECO:0007669"/>
    <property type="project" value="TreeGrafter"/>
</dbReference>
<dbReference type="PANTHER" id="PTHR24416">
    <property type="entry name" value="TYROSINE-PROTEIN KINASE RECEPTOR"/>
    <property type="match status" value="1"/>
</dbReference>
<dbReference type="InterPro" id="IPR050122">
    <property type="entry name" value="RTK"/>
</dbReference>
<dbReference type="GO" id="GO:0042127">
    <property type="term" value="P:regulation of cell population proliferation"/>
    <property type="evidence" value="ECO:0007669"/>
    <property type="project" value="TreeGrafter"/>
</dbReference>
<dbReference type="PROSITE" id="PS50011">
    <property type="entry name" value="PROTEIN_KINASE_DOM"/>
    <property type="match status" value="1"/>
</dbReference>